<evidence type="ECO:0000313" key="4">
    <source>
        <dbReference type="Proteomes" id="UP000027920"/>
    </source>
</evidence>
<dbReference type="Pfam" id="PF16884">
    <property type="entry name" value="ADH_N_2"/>
    <property type="match status" value="1"/>
</dbReference>
<feature type="domain" description="Enoyl reductase (ER)" evidence="2">
    <location>
        <begin position="20"/>
        <end position="348"/>
    </location>
</feature>
<dbReference type="Proteomes" id="UP000027920">
    <property type="component" value="Unassembled WGS sequence"/>
</dbReference>
<dbReference type="FunFam" id="3.40.50.720:FF:000121">
    <property type="entry name" value="Prostaglandin reductase 2"/>
    <property type="match status" value="1"/>
</dbReference>
<dbReference type="InterPro" id="IPR045010">
    <property type="entry name" value="MDR_fam"/>
</dbReference>
<sequence>MVQNKAFIYKAIPNGWPVAGQDLTVEDIGFDENAAPPKGGFTTKNFYAAYDPSQRGRMRDPSVRSYSPAMSTGKPVISVSVIGRVLKSDNAAIKEGSVVMVTSHYTESYSAVDESAITSGRTKVIEEKPGVPLTAYLSLLGMTGMTAYGSLHEIGTPKRGETILISAAAGAVGQAVGQIALREGLNVIGSVGDDAKLNFITKDLGFTSGFNYKTEDQHAALTRLAPNGIDIYYDNVGGELLDVAITHMNDFGRIVACGAISTYNNKSTADNYGIKNYAQVVRRRLRWQGFLVFDPNIARWAKERDENVSKWIADGSFKSVDHITDGIDNAVDGFLGMLKGENLGKSILKIADPE</sequence>
<dbReference type="Gene3D" id="3.40.50.720">
    <property type="entry name" value="NAD(P)-binding Rossmann-like Domain"/>
    <property type="match status" value="1"/>
</dbReference>
<evidence type="ECO:0000256" key="1">
    <source>
        <dbReference type="ARBA" id="ARBA00023002"/>
    </source>
</evidence>
<dbReference type="Pfam" id="PF00107">
    <property type="entry name" value="ADH_zinc_N"/>
    <property type="match status" value="1"/>
</dbReference>
<dbReference type="PANTHER" id="PTHR43205:SF7">
    <property type="entry name" value="PROSTAGLANDIN REDUCTASE 1"/>
    <property type="match status" value="1"/>
</dbReference>
<dbReference type="SMART" id="SM00829">
    <property type="entry name" value="PKS_ER"/>
    <property type="match status" value="1"/>
</dbReference>
<comment type="caution">
    <text evidence="3">The sequence shown here is derived from an EMBL/GenBank/DDBJ whole genome shotgun (WGS) entry which is preliminary data.</text>
</comment>
<dbReference type="Gene3D" id="3.90.180.10">
    <property type="entry name" value="Medium-chain alcohol dehydrogenases, catalytic domain"/>
    <property type="match status" value="1"/>
</dbReference>
<dbReference type="SUPFAM" id="SSF50129">
    <property type="entry name" value="GroES-like"/>
    <property type="match status" value="1"/>
</dbReference>
<dbReference type="InterPro" id="IPR011032">
    <property type="entry name" value="GroES-like_sf"/>
</dbReference>
<dbReference type="CDD" id="cd05288">
    <property type="entry name" value="PGDH"/>
    <property type="match status" value="1"/>
</dbReference>
<dbReference type="HOGENOM" id="CLU_026673_29_1_1"/>
<dbReference type="VEuPathDB" id="FungiDB:A1O9_06232"/>
<protein>
    <recommendedName>
        <fullName evidence="2">Enoyl reductase (ER) domain-containing protein</fullName>
    </recommendedName>
</protein>
<dbReference type="GO" id="GO:0016628">
    <property type="term" value="F:oxidoreductase activity, acting on the CH-CH group of donors, NAD or NADP as acceptor"/>
    <property type="evidence" value="ECO:0007669"/>
    <property type="project" value="InterPro"/>
</dbReference>
<keyword evidence="4" id="KW-1185">Reference proteome</keyword>
<dbReference type="InterPro" id="IPR041694">
    <property type="entry name" value="ADH_N_2"/>
</dbReference>
<name>A0A072PEQ1_9EURO</name>
<gene>
    <name evidence="3" type="ORF">A1O9_06232</name>
</gene>
<accession>A0A072PEQ1</accession>
<dbReference type="OrthoDB" id="809632at2759"/>
<reference evidence="3 4" key="1">
    <citation type="submission" date="2013-03" db="EMBL/GenBank/DDBJ databases">
        <title>The Genome Sequence of Exophiala aquamarina CBS 119918.</title>
        <authorList>
            <consortium name="The Broad Institute Genomics Platform"/>
            <person name="Cuomo C."/>
            <person name="de Hoog S."/>
            <person name="Gorbushina A."/>
            <person name="Walker B."/>
            <person name="Young S.K."/>
            <person name="Zeng Q."/>
            <person name="Gargeya S."/>
            <person name="Fitzgerald M."/>
            <person name="Haas B."/>
            <person name="Abouelleil A."/>
            <person name="Allen A.W."/>
            <person name="Alvarado L."/>
            <person name="Arachchi H.M."/>
            <person name="Berlin A.M."/>
            <person name="Chapman S.B."/>
            <person name="Gainer-Dewar J."/>
            <person name="Goldberg J."/>
            <person name="Griggs A."/>
            <person name="Gujja S."/>
            <person name="Hansen M."/>
            <person name="Howarth C."/>
            <person name="Imamovic A."/>
            <person name="Ireland A."/>
            <person name="Larimer J."/>
            <person name="McCowan C."/>
            <person name="Murphy C."/>
            <person name="Pearson M."/>
            <person name="Poon T.W."/>
            <person name="Priest M."/>
            <person name="Roberts A."/>
            <person name="Saif S."/>
            <person name="Shea T."/>
            <person name="Sisk P."/>
            <person name="Sykes S."/>
            <person name="Wortman J."/>
            <person name="Nusbaum C."/>
            <person name="Birren B."/>
        </authorList>
    </citation>
    <scope>NUCLEOTIDE SEQUENCE [LARGE SCALE GENOMIC DNA]</scope>
    <source>
        <strain evidence="3 4">CBS 119918</strain>
    </source>
</reference>
<dbReference type="GeneID" id="25281149"/>
<dbReference type="PANTHER" id="PTHR43205">
    <property type="entry name" value="PROSTAGLANDIN REDUCTASE"/>
    <property type="match status" value="1"/>
</dbReference>
<dbReference type="InterPro" id="IPR013149">
    <property type="entry name" value="ADH-like_C"/>
</dbReference>
<evidence type="ECO:0000313" key="3">
    <source>
        <dbReference type="EMBL" id="KEF58306.1"/>
    </source>
</evidence>
<organism evidence="3 4">
    <name type="scientific">Exophiala aquamarina CBS 119918</name>
    <dbReference type="NCBI Taxonomy" id="1182545"/>
    <lineage>
        <taxon>Eukaryota</taxon>
        <taxon>Fungi</taxon>
        <taxon>Dikarya</taxon>
        <taxon>Ascomycota</taxon>
        <taxon>Pezizomycotina</taxon>
        <taxon>Eurotiomycetes</taxon>
        <taxon>Chaetothyriomycetidae</taxon>
        <taxon>Chaetothyriales</taxon>
        <taxon>Herpotrichiellaceae</taxon>
        <taxon>Exophiala</taxon>
    </lineage>
</organism>
<dbReference type="InterPro" id="IPR020843">
    <property type="entry name" value="ER"/>
</dbReference>
<proteinExistence type="predicted"/>
<dbReference type="AlphaFoldDB" id="A0A072PEQ1"/>
<dbReference type="RefSeq" id="XP_013260896.1">
    <property type="nucleotide sequence ID" value="XM_013405442.1"/>
</dbReference>
<dbReference type="SUPFAM" id="SSF51735">
    <property type="entry name" value="NAD(P)-binding Rossmann-fold domains"/>
    <property type="match status" value="1"/>
</dbReference>
<dbReference type="EMBL" id="AMGV01000004">
    <property type="protein sequence ID" value="KEF58306.1"/>
    <property type="molecule type" value="Genomic_DNA"/>
</dbReference>
<evidence type="ECO:0000259" key="2">
    <source>
        <dbReference type="SMART" id="SM00829"/>
    </source>
</evidence>
<dbReference type="InterPro" id="IPR036291">
    <property type="entry name" value="NAD(P)-bd_dom_sf"/>
</dbReference>
<keyword evidence="1" id="KW-0560">Oxidoreductase</keyword>